<organism evidence="9 10">
    <name type="scientific">Cryoendolithus antarcticus</name>
    <dbReference type="NCBI Taxonomy" id="1507870"/>
    <lineage>
        <taxon>Eukaryota</taxon>
        <taxon>Fungi</taxon>
        <taxon>Dikarya</taxon>
        <taxon>Ascomycota</taxon>
        <taxon>Pezizomycotina</taxon>
        <taxon>Dothideomycetes</taxon>
        <taxon>Dothideomycetidae</taxon>
        <taxon>Cladosporiales</taxon>
        <taxon>Cladosporiaceae</taxon>
        <taxon>Cryoendolithus</taxon>
    </lineage>
</organism>
<evidence type="ECO:0000256" key="6">
    <source>
        <dbReference type="SAM" id="Phobius"/>
    </source>
</evidence>
<gene>
    <name evidence="9" type="ORF">B0A48_04871</name>
</gene>
<sequence>MGVLPIFSGAIMAFQPTDVAARMLSSRALMSTAPLDPNTGLTVAQKHIIQVLCCTMAWISLASCLCAIYWFKQMRKNYRRRLIFFLLLGDAGKSLTYIINSTYTFANGAMPMSRDAFCQISGWFLSFGLEQCDIAILFISMHMALQIFPPRWSRLGTDGLYNVRGWVRGLYYLIPILLAALAFVNPNGGYNVAGAWCWLPVRPFWYRLALSYIPRYLIWAYIMGVAIRIYWHVGYEFRVFGEERDRSSSVDVTAVGSFNRNAMTNMASQHGQEGIAPDDASTKGLTSTKATPPESVKALPIKTAGDGQVWGGPLGAAAIETSASASMPTSRRGSRQVAPGIFAEDFSAPHPIFSTKQRGSVSTIASGHPSIAQSVDGLAPIIEGKSDSGLQTDDGPTNLADRAMRQRRSAIQRQLRMLFIYPVIYMLLWIIPMVAHFLSYSDHFAKHPVFGLSMMSSFCQTLMGFVDVCVFCWRERPWHHIPGSDGTFLGSFCFWKFHHDGKSFGWLRRNKHEDLEGQDTQASEKHPSDSSDQPAWLPATKYKWLKPWTWAANKQTASPTESARPSVGHKRTFSGGSDRKAKESEQAHERLALERADYEKQRPSLTERRASVISQLQTQGTAQALQPTPVAEGTDPFDGEVEQHQEAIEPAKWNGHV</sequence>
<accession>A0A1V8TDY7</accession>
<evidence type="ECO:0000313" key="9">
    <source>
        <dbReference type="EMBL" id="OQO09471.1"/>
    </source>
</evidence>
<dbReference type="OrthoDB" id="5368598at2759"/>
<evidence type="ECO:0000256" key="1">
    <source>
        <dbReference type="ARBA" id="ARBA00004141"/>
    </source>
</evidence>
<comment type="subcellular location">
    <subcellularLocation>
        <location evidence="1">Membrane</location>
        <topology evidence="1">Multi-pass membrane protein</topology>
    </subcellularLocation>
</comment>
<dbReference type="Proteomes" id="UP000192596">
    <property type="component" value="Unassembled WGS sequence"/>
</dbReference>
<evidence type="ECO:0008006" key="11">
    <source>
        <dbReference type="Google" id="ProtNLM"/>
    </source>
</evidence>
<feature type="transmembrane region" description="Helical" evidence="6">
    <location>
        <begin position="204"/>
        <end position="231"/>
    </location>
</feature>
<dbReference type="GO" id="GO:0007189">
    <property type="term" value="P:adenylate cyclase-activating G protein-coupled receptor signaling pathway"/>
    <property type="evidence" value="ECO:0007669"/>
    <property type="project" value="TreeGrafter"/>
</dbReference>
<comment type="caution">
    <text evidence="9">The sequence shown here is derived from an EMBL/GenBank/DDBJ whole genome shotgun (WGS) entry which is preliminary data.</text>
</comment>
<feature type="domain" description="Glucose receptor Git3-like N-terminal" evidence="7">
    <location>
        <begin position="50"/>
        <end position="238"/>
    </location>
</feature>
<dbReference type="GO" id="GO:0005886">
    <property type="term" value="C:plasma membrane"/>
    <property type="evidence" value="ECO:0007669"/>
    <property type="project" value="TreeGrafter"/>
</dbReference>
<feature type="region of interest" description="Disordered" evidence="5">
    <location>
        <begin position="515"/>
        <end position="535"/>
    </location>
</feature>
<feature type="region of interest" description="Disordered" evidence="5">
    <location>
        <begin position="599"/>
        <end position="657"/>
    </location>
</feature>
<evidence type="ECO:0000313" key="10">
    <source>
        <dbReference type="Proteomes" id="UP000192596"/>
    </source>
</evidence>
<evidence type="ECO:0000256" key="5">
    <source>
        <dbReference type="SAM" id="MobiDB-lite"/>
    </source>
</evidence>
<evidence type="ECO:0000259" key="8">
    <source>
        <dbReference type="Pfam" id="PF11970"/>
    </source>
</evidence>
<dbReference type="FunCoup" id="A0A1V8TDY7">
    <property type="interactions" value="212"/>
</dbReference>
<keyword evidence="2 6" id="KW-0812">Transmembrane</keyword>
<dbReference type="PANTHER" id="PTHR23112:SF37">
    <property type="entry name" value="G PROTEIN-COUPLED RECEPTOR GPR1"/>
    <property type="match status" value="1"/>
</dbReference>
<feature type="transmembrane region" description="Helical" evidence="6">
    <location>
        <begin position="82"/>
        <end position="100"/>
    </location>
</feature>
<feature type="transmembrane region" description="Helical" evidence="6">
    <location>
        <begin position="120"/>
        <end position="145"/>
    </location>
</feature>
<dbReference type="EMBL" id="NAJO01000010">
    <property type="protein sequence ID" value="OQO09471.1"/>
    <property type="molecule type" value="Genomic_DNA"/>
</dbReference>
<dbReference type="GO" id="GO:0004930">
    <property type="term" value="F:G protein-coupled receptor activity"/>
    <property type="evidence" value="ECO:0007669"/>
    <property type="project" value="TreeGrafter"/>
</dbReference>
<evidence type="ECO:0000256" key="3">
    <source>
        <dbReference type="ARBA" id="ARBA00022989"/>
    </source>
</evidence>
<reference evidence="10" key="1">
    <citation type="submission" date="2017-03" db="EMBL/GenBank/DDBJ databases">
        <title>Genomes of endolithic fungi from Antarctica.</title>
        <authorList>
            <person name="Coleine C."/>
            <person name="Masonjones S."/>
            <person name="Stajich J.E."/>
        </authorList>
    </citation>
    <scope>NUCLEOTIDE SEQUENCE [LARGE SCALE GENOMIC DNA]</scope>
    <source>
        <strain evidence="10">CCFEE 5527</strain>
    </source>
</reference>
<feature type="transmembrane region" description="Helical" evidence="6">
    <location>
        <begin position="415"/>
        <end position="438"/>
    </location>
</feature>
<feature type="transmembrane region" description="Helical" evidence="6">
    <location>
        <begin position="450"/>
        <end position="473"/>
    </location>
</feature>
<dbReference type="PANTHER" id="PTHR23112">
    <property type="entry name" value="G PROTEIN-COUPLED RECEPTOR 157-RELATED"/>
    <property type="match status" value="1"/>
</dbReference>
<feature type="transmembrane region" description="Helical" evidence="6">
    <location>
        <begin position="48"/>
        <end position="70"/>
    </location>
</feature>
<dbReference type="STRING" id="1507870.A0A1V8TDY7"/>
<feature type="compositionally biased region" description="Basic and acidic residues" evidence="5">
    <location>
        <begin position="577"/>
        <end position="586"/>
    </location>
</feature>
<dbReference type="SUPFAM" id="SSF81321">
    <property type="entry name" value="Family A G protein-coupled receptor-like"/>
    <property type="match status" value="1"/>
</dbReference>
<evidence type="ECO:0000256" key="2">
    <source>
        <dbReference type="ARBA" id="ARBA00022692"/>
    </source>
</evidence>
<feature type="transmembrane region" description="Helical" evidence="6">
    <location>
        <begin position="166"/>
        <end position="184"/>
    </location>
</feature>
<dbReference type="Pfam" id="PF11710">
    <property type="entry name" value="Git3"/>
    <property type="match status" value="1"/>
</dbReference>
<evidence type="ECO:0000259" key="7">
    <source>
        <dbReference type="Pfam" id="PF11710"/>
    </source>
</evidence>
<keyword evidence="3 6" id="KW-1133">Transmembrane helix</keyword>
<feature type="region of interest" description="Disordered" evidence="5">
    <location>
        <begin position="268"/>
        <end position="293"/>
    </location>
</feature>
<dbReference type="Pfam" id="PF11970">
    <property type="entry name" value="GPR_Gpa2_C"/>
    <property type="match status" value="1"/>
</dbReference>
<dbReference type="InterPro" id="IPR023041">
    <property type="entry name" value="Glucose_rcpt_Git3-like_N"/>
</dbReference>
<dbReference type="AlphaFoldDB" id="A0A1V8TDY7"/>
<feature type="compositionally biased region" description="Basic and acidic residues" evidence="5">
    <location>
        <begin position="599"/>
        <end position="610"/>
    </location>
</feature>
<feature type="compositionally biased region" description="Low complexity" evidence="5">
    <location>
        <begin position="615"/>
        <end position="629"/>
    </location>
</feature>
<feature type="region of interest" description="Disordered" evidence="5">
    <location>
        <begin position="555"/>
        <end position="586"/>
    </location>
</feature>
<proteinExistence type="predicted"/>
<dbReference type="InterPro" id="IPR022596">
    <property type="entry name" value="GPR1/2/3_C"/>
</dbReference>
<evidence type="ECO:0000256" key="4">
    <source>
        <dbReference type="ARBA" id="ARBA00023136"/>
    </source>
</evidence>
<name>A0A1V8TDY7_9PEZI</name>
<protein>
    <recommendedName>
        <fullName evidence="11">G-protein coupled receptors family 2 profile 2 domain-containing protein</fullName>
    </recommendedName>
</protein>
<dbReference type="InParanoid" id="A0A1V8TDY7"/>
<feature type="domain" description="G protein-coupled receptor GPR1/2/3 C-terminal" evidence="8">
    <location>
        <begin position="405"/>
        <end position="480"/>
    </location>
</feature>
<keyword evidence="4 6" id="KW-0472">Membrane</keyword>
<keyword evidence="10" id="KW-1185">Reference proteome</keyword>